<keyword evidence="2" id="KW-1185">Reference proteome</keyword>
<name>A0A518E0W1_9BACT</name>
<evidence type="ECO:0000313" key="1">
    <source>
        <dbReference type="EMBL" id="QDU97717.1"/>
    </source>
</evidence>
<protein>
    <submittedName>
        <fullName evidence="1">Uncharacterized protein</fullName>
    </submittedName>
</protein>
<dbReference type="Proteomes" id="UP000317648">
    <property type="component" value="Chromosome"/>
</dbReference>
<accession>A0A518E0W1</accession>
<gene>
    <name evidence="1" type="ORF">Pla8534_55710</name>
</gene>
<reference evidence="1 2" key="1">
    <citation type="submission" date="2019-02" db="EMBL/GenBank/DDBJ databases">
        <title>Deep-cultivation of Planctomycetes and their phenomic and genomic characterization uncovers novel biology.</title>
        <authorList>
            <person name="Wiegand S."/>
            <person name="Jogler M."/>
            <person name="Boedeker C."/>
            <person name="Pinto D."/>
            <person name="Vollmers J."/>
            <person name="Rivas-Marin E."/>
            <person name="Kohn T."/>
            <person name="Peeters S.H."/>
            <person name="Heuer A."/>
            <person name="Rast P."/>
            <person name="Oberbeckmann S."/>
            <person name="Bunk B."/>
            <person name="Jeske O."/>
            <person name="Meyerdierks A."/>
            <person name="Storesund J.E."/>
            <person name="Kallscheuer N."/>
            <person name="Luecker S."/>
            <person name="Lage O.M."/>
            <person name="Pohl T."/>
            <person name="Merkel B.J."/>
            <person name="Hornburger P."/>
            <person name="Mueller R.-W."/>
            <person name="Bruemmer F."/>
            <person name="Labrenz M."/>
            <person name="Spormann A.M."/>
            <person name="Op den Camp H."/>
            <person name="Overmann J."/>
            <person name="Amann R."/>
            <person name="Jetten M.S.M."/>
            <person name="Mascher T."/>
            <person name="Medema M.H."/>
            <person name="Devos D.P."/>
            <person name="Kaster A.-K."/>
            <person name="Ovreas L."/>
            <person name="Rohde M."/>
            <person name="Galperin M.Y."/>
            <person name="Jogler C."/>
        </authorList>
    </citation>
    <scope>NUCLEOTIDE SEQUENCE [LARGE SCALE GENOMIC DNA]</scope>
    <source>
        <strain evidence="1 2">Pla85_3_4</strain>
    </source>
</reference>
<evidence type="ECO:0000313" key="2">
    <source>
        <dbReference type="Proteomes" id="UP000317648"/>
    </source>
</evidence>
<sequence>MSRSGGYIQNGEECYSFRRAVCFGNEMNAAILVAHNLAQV</sequence>
<dbReference type="AlphaFoldDB" id="A0A518E0W1"/>
<dbReference type="EMBL" id="CP036433">
    <property type="protein sequence ID" value="QDU97717.1"/>
    <property type="molecule type" value="Genomic_DNA"/>
</dbReference>
<dbReference type="KEGG" id="lcre:Pla8534_55710"/>
<organism evidence="1 2">
    <name type="scientific">Lignipirellula cremea</name>
    <dbReference type="NCBI Taxonomy" id="2528010"/>
    <lineage>
        <taxon>Bacteria</taxon>
        <taxon>Pseudomonadati</taxon>
        <taxon>Planctomycetota</taxon>
        <taxon>Planctomycetia</taxon>
        <taxon>Pirellulales</taxon>
        <taxon>Pirellulaceae</taxon>
        <taxon>Lignipirellula</taxon>
    </lineage>
</organism>
<proteinExistence type="predicted"/>